<dbReference type="Proteomes" id="UP000663760">
    <property type="component" value="Chromosome 1"/>
</dbReference>
<dbReference type="EMBL" id="LR746264">
    <property type="protein sequence ID" value="CAA7389109.1"/>
    <property type="molecule type" value="Genomic_DNA"/>
</dbReference>
<keyword evidence="3" id="KW-1185">Reference proteome</keyword>
<sequence>MNSCSLQLSPTHSMRFICGPVGVSPNWSVCLNSCHYSMF</sequence>
<name>A0A7I8K059_SPIIN</name>
<accession>A0A7I8K059</accession>
<dbReference type="EMBL" id="LR743588">
    <property type="protein sequence ID" value="CAA2614722.1"/>
    <property type="molecule type" value="Genomic_DNA"/>
</dbReference>
<reference evidence="2" key="1">
    <citation type="submission" date="2020-02" db="EMBL/GenBank/DDBJ databases">
        <authorList>
            <person name="Scholz U."/>
            <person name="Mascher M."/>
            <person name="Fiebig A."/>
        </authorList>
    </citation>
    <scope>NUCLEOTIDE SEQUENCE</scope>
</reference>
<proteinExistence type="predicted"/>
<gene>
    <name evidence="1" type="ORF">SI7747_01001095</name>
    <name evidence="2" type="ORF">SI8410_01001216</name>
</gene>
<evidence type="ECO:0000313" key="2">
    <source>
        <dbReference type="EMBL" id="CAA7389109.1"/>
    </source>
</evidence>
<organism evidence="2 3">
    <name type="scientific">Spirodela intermedia</name>
    <name type="common">Intermediate duckweed</name>
    <dbReference type="NCBI Taxonomy" id="51605"/>
    <lineage>
        <taxon>Eukaryota</taxon>
        <taxon>Viridiplantae</taxon>
        <taxon>Streptophyta</taxon>
        <taxon>Embryophyta</taxon>
        <taxon>Tracheophyta</taxon>
        <taxon>Spermatophyta</taxon>
        <taxon>Magnoliopsida</taxon>
        <taxon>Liliopsida</taxon>
        <taxon>Araceae</taxon>
        <taxon>Lemnoideae</taxon>
        <taxon>Spirodela</taxon>
    </lineage>
</organism>
<dbReference type="AlphaFoldDB" id="A0A7I8K059"/>
<evidence type="ECO:0000313" key="3">
    <source>
        <dbReference type="Proteomes" id="UP000663760"/>
    </source>
</evidence>
<protein>
    <submittedName>
        <fullName evidence="2">Uncharacterized protein</fullName>
    </submittedName>
</protein>
<evidence type="ECO:0000313" key="1">
    <source>
        <dbReference type="EMBL" id="CAA2614722.1"/>
    </source>
</evidence>